<dbReference type="Pfam" id="PF04457">
    <property type="entry name" value="MJ1316"/>
    <property type="match status" value="1"/>
</dbReference>
<dbReference type="HAMAP" id="MF_01245">
    <property type="entry name" value="UPF0248"/>
    <property type="match status" value="1"/>
</dbReference>
<protein>
    <recommendedName>
        <fullName evidence="1">UPF0248 protein Ferp_1096</fullName>
    </recommendedName>
</protein>
<dbReference type="STRING" id="589924.Ferp_1096"/>
<reference evidence="4" key="1">
    <citation type="submission" date="2010-02" db="EMBL/GenBank/DDBJ databases">
        <title>Complete sequence of Ferroglobus placidus DSM 10642.</title>
        <authorList>
            <consortium name="US DOE Joint Genome Institute"/>
            <person name="Lucas S."/>
            <person name="Copeland A."/>
            <person name="Lapidus A."/>
            <person name="Cheng J.-F."/>
            <person name="Bruce D."/>
            <person name="Goodwin L."/>
            <person name="Pitluck S."/>
            <person name="Saunders E."/>
            <person name="Brettin T."/>
            <person name="Detter J.C."/>
            <person name="Han C."/>
            <person name="Tapia R."/>
            <person name="Larimer F."/>
            <person name="Land M."/>
            <person name="Hauser L."/>
            <person name="Kyrpides N."/>
            <person name="Ivanova N."/>
            <person name="Holmes D."/>
            <person name="Lovley D."/>
            <person name="Kyrpides N."/>
            <person name="Anderson I.J."/>
            <person name="Woyke T."/>
        </authorList>
    </citation>
    <scope>NUCLEOTIDE SEQUENCE [LARGE SCALE GENOMIC DNA]</scope>
    <source>
        <strain evidence="4">DSM 10642 / AEDII12DO</strain>
    </source>
</reference>
<evidence type="ECO:0000313" key="4">
    <source>
        <dbReference type="Proteomes" id="UP000002613"/>
    </source>
</evidence>
<evidence type="ECO:0000313" key="3">
    <source>
        <dbReference type="EMBL" id="ADC65255.1"/>
    </source>
</evidence>
<name>D3RXP2_FERPA</name>
<dbReference type="AlphaFoldDB" id="D3RXP2"/>
<gene>
    <name evidence="3" type="ordered locus">Ferp_1096</name>
</gene>
<organism evidence="3 4">
    <name type="scientific">Ferroglobus placidus (strain DSM 10642 / AEDII12DO)</name>
    <dbReference type="NCBI Taxonomy" id="589924"/>
    <lineage>
        <taxon>Archaea</taxon>
        <taxon>Methanobacteriati</taxon>
        <taxon>Methanobacteriota</taxon>
        <taxon>Archaeoglobi</taxon>
        <taxon>Archaeoglobales</taxon>
        <taxon>Archaeoglobaceae</taxon>
        <taxon>Ferroglobus</taxon>
    </lineage>
</organism>
<reference evidence="3 4" key="2">
    <citation type="journal article" date="2011" name="Stand. Genomic Sci.">
        <title>Complete genome sequence of Ferroglobus placidus AEDII12DO.</title>
        <authorList>
            <person name="Anderson I."/>
            <person name="Risso C."/>
            <person name="Holmes D."/>
            <person name="Lucas S."/>
            <person name="Copeland A."/>
            <person name="Lapidus A."/>
            <person name="Cheng J.F."/>
            <person name="Bruce D."/>
            <person name="Goodwin L."/>
            <person name="Pitluck S."/>
            <person name="Saunders E."/>
            <person name="Brettin T."/>
            <person name="Detter J.C."/>
            <person name="Han C."/>
            <person name="Tapia R."/>
            <person name="Larimer F."/>
            <person name="Land M."/>
            <person name="Hauser L."/>
            <person name="Woyke T."/>
            <person name="Lovley D."/>
            <person name="Kyrpides N."/>
            <person name="Ivanova N."/>
        </authorList>
    </citation>
    <scope>NUCLEOTIDE SEQUENCE [LARGE SCALE GENOMIC DNA]</scope>
    <source>
        <strain evidence="4">DSM 10642 / AEDII12DO</strain>
    </source>
</reference>
<evidence type="ECO:0000259" key="2">
    <source>
        <dbReference type="Pfam" id="PF04457"/>
    </source>
</evidence>
<dbReference type="KEGG" id="fpl:Ferp_1096"/>
<dbReference type="eggNOG" id="arCOG01302">
    <property type="taxonomic scope" value="Archaea"/>
</dbReference>
<comment type="similarity">
    <text evidence="1">Belongs to the UPF0248 family.</text>
</comment>
<dbReference type="PaxDb" id="589924-Ferp_1096"/>
<proteinExistence type="inferred from homology"/>
<dbReference type="InterPro" id="IPR007547">
    <property type="entry name" value="UPF0248"/>
</dbReference>
<dbReference type="HOGENOM" id="CLU_172276_2_0_2"/>
<dbReference type="Proteomes" id="UP000002613">
    <property type="component" value="Chromosome"/>
</dbReference>
<evidence type="ECO:0000256" key="1">
    <source>
        <dbReference type="HAMAP-Rule" id="MF_01245"/>
    </source>
</evidence>
<dbReference type="GeneID" id="8778606"/>
<feature type="domain" description="MJ1316 RNA cyclic group end recognition" evidence="2">
    <location>
        <begin position="5"/>
        <end position="75"/>
    </location>
</feature>
<dbReference type="EMBL" id="CP001899">
    <property type="protein sequence ID" value="ADC65255.1"/>
    <property type="molecule type" value="Genomic_DNA"/>
</dbReference>
<dbReference type="InterPro" id="IPR040459">
    <property type="entry name" value="MJ1316"/>
</dbReference>
<sequence length="84" mass="10093">MRKYSLRDLINKVIWHPELDRKKLEIRFIDRPEGVSAIRGDEIEEVGHKFVFAHVPIPYHRIVEVRYDGKVIWRKGEKVDLSRI</sequence>
<accession>D3RXP2</accession>
<dbReference type="RefSeq" id="WP_012965598.1">
    <property type="nucleotide sequence ID" value="NC_013849.1"/>
</dbReference>
<keyword evidence="4" id="KW-1185">Reference proteome</keyword>